<evidence type="ECO:0000313" key="3">
    <source>
        <dbReference type="Proteomes" id="UP000789508"/>
    </source>
</evidence>
<protein>
    <submittedName>
        <fullName evidence="2">13035_t:CDS:1</fullName>
    </submittedName>
</protein>
<name>A0A9N9FXD2_9GLOM</name>
<dbReference type="PROSITE" id="PS51886">
    <property type="entry name" value="TLDC"/>
    <property type="match status" value="1"/>
</dbReference>
<evidence type="ECO:0000313" key="2">
    <source>
        <dbReference type="EMBL" id="CAG8562710.1"/>
    </source>
</evidence>
<keyword evidence="3" id="KW-1185">Reference proteome</keyword>
<evidence type="ECO:0000259" key="1">
    <source>
        <dbReference type="PROSITE" id="PS51886"/>
    </source>
</evidence>
<accession>A0A9N9FXD2</accession>
<organism evidence="2 3">
    <name type="scientific">Ambispora leptoticha</name>
    <dbReference type="NCBI Taxonomy" id="144679"/>
    <lineage>
        <taxon>Eukaryota</taxon>
        <taxon>Fungi</taxon>
        <taxon>Fungi incertae sedis</taxon>
        <taxon>Mucoromycota</taxon>
        <taxon>Glomeromycotina</taxon>
        <taxon>Glomeromycetes</taxon>
        <taxon>Archaeosporales</taxon>
        <taxon>Ambisporaceae</taxon>
        <taxon>Ambispora</taxon>
    </lineage>
</organism>
<dbReference type="EMBL" id="CAJVPS010002221">
    <property type="protein sequence ID" value="CAG8562710.1"/>
    <property type="molecule type" value="Genomic_DNA"/>
</dbReference>
<proteinExistence type="predicted"/>
<comment type="caution">
    <text evidence="2">The sequence shown here is derived from an EMBL/GenBank/DDBJ whole genome shotgun (WGS) entry which is preliminary data.</text>
</comment>
<reference evidence="2" key="1">
    <citation type="submission" date="2021-06" db="EMBL/GenBank/DDBJ databases">
        <authorList>
            <person name="Kallberg Y."/>
            <person name="Tangrot J."/>
            <person name="Rosling A."/>
        </authorList>
    </citation>
    <scope>NUCLEOTIDE SEQUENCE</scope>
    <source>
        <strain evidence="2">FL130A</strain>
    </source>
</reference>
<sequence length="477" mass="55518">MKNRVFSEFIEKLTRALAALVAADELLLDELVKHIQEFLLENAYELLSKNYVLVLRTIFRLVACTKLQDYCLEYICADPQPFFESIDPRLNKEVLLRLLERDDFIIEEIIIWDSLIKWGRSQRFLINEKNDNNDLNLSEWSLEDFSALGKILEPFIPLVRFFEISSEDFYDKIRPYKKSLPSELYEELMAFYLKGTKPTLNQLPPRISKIDSNIITWRHAVLLANWIDHKEQTSVINWYPPYEFNLLFRGSRDEFTASSFHQKCDEKNSVIVVCRLDSSQIIGGYDPFGYTNQSEGWRASPEYFIFSLGINEESTSAFSILSRFLANDENASYNHPSFGPFFGDGDLTFLNPLTEGTCYWHSYSNPLMVNNHLKSYKFKKSSLHKSVPTNLCLGNRIILEKMTYSENASNARVNDIFTQDKLKDLPSKRRNKLIKFNRKKSGSSPVRFLKSTSILSSNPAQNRTWQKVWFNISHPVS</sequence>
<feature type="domain" description="TLDc" evidence="1">
    <location>
        <begin position="213"/>
        <end position="387"/>
    </location>
</feature>
<dbReference type="InterPro" id="IPR006571">
    <property type="entry name" value="TLDc_dom"/>
</dbReference>
<dbReference type="Proteomes" id="UP000789508">
    <property type="component" value="Unassembled WGS sequence"/>
</dbReference>
<dbReference type="Pfam" id="PF07534">
    <property type="entry name" value="TLD"/>
    <property type="match status" value="1"/>
</dbReference>
<gene>
    <name evidence="2" type="ORF">ALEPTO_LOCUS6426</name>
</gene>
<dbReference type="OrthoDB" id="5948799at2759"/>
<dbReference type="AlphaFoldDB" id="A0A9N9FXD2"/>